<dbReference type="OMA" id="EDYPWPM"/>
<sequence length="612" mass="67787">MPLLSVFAVLLGIWLLPIPLAYIGYEVYEFNDPEGRPFVELDPLPIYDFIVVGAGSAGAVVASRLSENPAWNVLLLEAGGDEPEIVSNAPALAANLQMTRIDWGYRTEPMTTACLGLEGSRSKWPRGKVLGGSSVLNYMLYVRGNRRDYDRWESFGNPEWGYDDLLYYFKKSEDNRNPYLARTPYHAAGGYLTVQEAPWRTPLATAFVQAGIEIGYENRDINGESQTGFMIAQGTIRRGSRCSTSRAFLRPIRHRPNLHIVIHAHVLKVNIDHVYKRAWSVTMLHQGRMRIIQARNEIILSAGAVSSPHILMLSGVGPAEHLTELGIPVIQDAAVGLNLQDHIGFGGLAFRVDQPITLVQSRYEDMVSAFRYYVNGEGPMTVLGGVETLAFVHSKYSNVSLDWPDVQFHLIPATIGSDGGQTIRRALGVSNFLWETVYKELSFTDSFSAIPVLLRPKSKGYIKLRSAHPFIPPIIVPNYLTEPEDAAILVEGAKLGLALSQTSALRRFGARLHDTPYPQCVHLGLFTDEYWECCARHYTSTIYHPCGTAKMGNATDPDAVVDPRLRVYGVHSLRVVDASIMPTIVSGNTNAPCIMIGEKAADIIKQDWGFPT</sequence>
<dbReference type="GO" id="GO:0016614">
    <property type="term" value="F:oxidoreductase activity, acting on CH-OH group of donors"/>
    <property type="evidence" value="ECO:0007669"/>
    <property type="project" value="InterPro"/>
</dbReference>
<organism evidence="7 8">
    <name type="scientific">Orchesella cincta</name>
    <name type="common">Springtail</name>
    <name type="synonym">Podura cincta</name>
    <dbReference type="NCBI Taxonomy" id="48709"/>
    <lineage>
        <taxon>Eukaryota</taxon>
        <taxon>Metazoa</taxon>
        <taxon>Ecdysozoa</taxon>
        <taxon>Arthropoda</taxon>
        <taxon>Hexapoda</taxon>
        <taxon>Collembola</taxon>
        <taxon>Entomobryomorpha</taxon>
        <taxon>Entomobryoidea</taxon>
        <taxon>Orchesellidae</taxon>
        <taxon>Orchesellinae</taxon>
        <taxon>Orchesella</taxon>
    </lineage>
</organism>
<dbReference type="InterPro" id="IPR000172">
    <property type="entry name" value="GMC_OxRdtase_N"/>
</dbReference>
<dbReference type="Gene3D" id="3.30.560.10">
    <property type="entry name" value="Glucose Oxidase, domain 3"/>
    <property type="match status" value="1"/>
</dbReference>
<name>A0A1D2MGZ6_ORCCI</name>
<dbReference type="Pfam" id="PF05199">
    <property type="entry name" value="GMC_oxred_C"/>
    <property type="match status" value="1"/>
</dbReference>
<dbReference type="PIRSF" id="PIRSF000137">
    <property type="entry name" value="Alcohol_oxidase"/>
    <property type="match status" value="1"/>
</dbReference>
<proteinExistence type="inferred from homology"/>
<dbReference type="InterPro" id="IPR012132">
    <property type="entry name" value="GMC_OxRdtase"/>
</dbReference>
<feature type="domain" description="Glucose-methanol-choline oxidoreductase N-terminal" evidence="5">
    <location>
        <begin position="127"/>
        <end position="150"/>
    </location>
</feature>
<feature type="binding site" evidence="2">
    <location>
        <position position="129"/>
    </location>
    <ligand>
        <name>FAD</name>
        <dbReference type="ChEBI" id="CHEBI:57692"/>
    </ligand>
</feature>
<evidence type="ECO:0000256" key="2">
    <source>
        <dbReference type="PIRSR" id="PIRSR000137-2"/>
    </source>
</evidence>
<dbReference type="PANTHER" id="PTHR11552">
    <property type="entry name" value="GLUCOSE-METHANOL-CHOLINE GMC OXIDOREDUCTASE"/>
    <property type="match status" value="1"/>
</dbReference>
<keyword evidence="8" id="KW-1185">Reference proteome</keyword>
<dbReference type="PROSITE" id="PS00624">
    <property type="entry name" value="GMC_OXRED_2"/>
    <property type="match status" value="1"/>
</dbReference>
<dbReference type="GO" id="GO:0050660">
    <property type="term" value="F:flavin adenine dinucleotide binding"/>
    <property type="evidence" value="ECO:0007669"/>
    <property type="project" value="InterPro"/>
</dbReference>
<dbReference type="Gene3D" id="3.50.50.60">
    <property type="entry name" value="FAD/NAD(P)-binding domain"/>
    <property type="match status" value="1"/>
</dbReference>
<gene>
    <name evidence="7" type="ORF">Ocin01_14393</name>
</gene>
<comment type="caution">
    <text evidence="7">The sequence shown here is derived from an EMBL/GenBank/DDBJ whole genome shotgun (WGS) entry which is preliminary data.</text>
</comment>
<feature type="domain" description="Glucose-methanol-choline oxidoreductase N-terminal" evidence="6">
    <location>
        <begin position="303"/>
        <end position="317"/>
    </location>
</feature>
<keyword evidence="3" id="KW-0285">Flavoprotein</keyword>
<evidence type="ECO:0000256" key="1">
    <source>
        <dbReference type="ARBA" id="ARBA00010790"/>
    </source>
</evidence>
<dbReference type="Pfam" id="PF00732">
    <property type="entry name" value="GMC_oxred_N"/>
    <property type="match status" value="1"/>
</dbReference>
<dbReference type="STRING" id="48709.A0A1D2MGZ6"/>
<dbReference type="SUPFAM" id="SSF54373">
    <property type="entry name" value="FAD-linked reductases, C-terminal domain"/>
    <property type="match status" value="1"/>
</dbReference>
<dbReference type="OrthoDB" id="269227at2759"/>
<dbReference type="InterPro" id="IPR036188">
    <property type="entry name" value="FAD/NAD-bd_sf"/>
</dbReference>
<dbReference type="InterPro" id="IPR007867">
    <property type="entry name" value="GMC_OxRtase_C"/>
</dbReference>
<comment type="cofactor">
    <cofactor evidence="2">
        <name>FAD</name>
        <dbReference type="ChEBI" id="CHEBI:57692"/>
    </cofactor>
</comment>
<reference evidence="7 8" key="1">
    <citation type="journal article" date="2016" name="Genome Biol. Evol.">
        <title>Gene Family Evolution Reflects Adaptation to Soil Environmental Stressors in the Genome of the Collembolan Orchesella cincta.</title>
        <authorList>
            <person name="Faddeeva-Vakhrusheva A."/>
            <person name="Derks M.F."/>
            <person name="Anvar S.Y."/>
            <person name="Agamennone V."/>
            <person name="Suring W."/>
            <person name="Smit S."/>
            <person name="van Straalen N.M."/>
            <person name="Roelofs D."/>
        </authorList>
    </citation>
    <scope>NUCLEOTIDE SEQUENCE [LARGE SCALE GENOMIC DNA]</scope>
    <source>
        <tissue evidence="7">Mixed pool</tissue>
    </source>
</reference>
<dbReference type="PROSITE" id="PS00623">
    <property type="entry name" value="GMC_OXRED_1"/>
    <property type="match status" value="1"/>
</dbReference>
<evidence type="ECO:0000256" key="4">
    <source>
        <dbReference type="SAM" id="SignalP"/>
    </source>
</evidence>
<evidence type="ECO:0000259" key="6">
    <source>
        <dbReference type="PROSITE" id="PS00624"/>
    </source>
</evidence>
<accession>A0A1D2MGZ6</accession>
<dbReference type="Proteomes" id="UP000094527">
    <property type="component" value="Unassembled WGS sequence"/>
</dbReference>
<dbReference type="EMBL" id="LJIJ01001277">
    <property type="protein sequence ID" value="ODM92286.1"/>
    <property type="molecule type" value="Genomic_DNA"/>
</dbReference>
<keyword evidence="2 3" id="KW-0274">FAD</keyword>
<comment type="similarity">
    <text evidence="1 3">Belongs to the GMC oxidoreductase family.</text>
</comment>
<feature type="signal peptide" evidence="4">
    <location>
        <begin position="1"/>
        <end position="21"/>
    </location>
</feature>
<dbReference type="PANTHER" id="PTHR11552:SF227">
    <property type="entry name" value="GLUCOSE DEHYDROGENASE [FAD, QUINONE]-LIKE PROTEIN"/>
    <property type="match status" value="1"/>
</dbReference>
<feature type="binding site" evidence="2">
    <location>
        <position position="266"/>
    </location>
    <ligand>
        <name>FAD</name>
        <dbReference type="ChEBI" id="CHEBI:57692"/>
    </ligand>
</feature>
<evidence type="ECO:0000256" key="3">
    <source>
        <dbReference type="RuleBase" id="RU003968"/>
    </source>
</evidence>
<dbReference type="AlphaFoldDB" id="A0A1D2MGZ6"/>
<protein>
    <submittedName>
        <fullName evidence="7">Glucose dehydrogenase [FAD, quinone]</fullName>
    </submittedName>
</protein>
<evidence type="ECO:0000313" key="8">
    <source>
        <dbReference type="Proteomes" id="UP000094527"/>
    </source>
</evidence>
<feature type="chain" id="PRO_5008904022" evidence="4">
    <location>
        <begin position="22"/>
        <end position="612"/>
    </location>
</feature>
<evidence type="ECO:0000313" key="7">
    <source>
        <dbReference type="EMBL" id="ODM92286.1"/>
    </source>
</evidence>
<dbReference type="SUPFAM" id="SSF51905">
    <property type="entry name" value="FAD/NAD(P)-binding domain"/>
    <property type="match status" value="1"/>
</dbReference>
<keyword evidence="4" id="KW-0732">Signal</keyword>
<evidence type="ECO:0000259" key="5">
    <source>
        <dbReference type="PROSITE" id="PS00623"/>
    </source>
</evidence>